<keyword evidence="2" id="KW-0238">DNA-binding</keyword>
<comment type="caution">
    <text evidence="6">The sequence shown here is derived from an EMBL/GenBank/DDBJ whole genome shotgun (WGS) entry which is preliminary data.</text>
</comment>
<dbReference type="RefSeq" id="WP_211958028.1">
    <property type="nucleotide sequence ID" value="NZ_CAJPVI010000073.1"/>
</dbReference>
<dbReference type="Gene3D" id="3.40.50.2300">
    <property type="match status" value="1"/>
</dbReference>
<sequence length="220" mass="24145">MIRVLVADDHPIVLSGIRQELSRQAGMEMVGMARNSTELIRLLDATACDVVVTDYSMPGGEHGDGIAMLEMLRRRYPNTRIVVFTMLENALSIRNIRSAGVPVVLSKTDPLHHLAPAIRAAFSDLSYVPPSLREMAEMGEMPDTSVTGEGGPESKLSQRELEVLRQCAAGISLIEIARQANRSRKTISVQKNMAMKKLGLSTGYELYQYAIAHGLLPGRQ</sequence>
<dbReference type="Gene3D" id="1.10.10.10">
    <property type="entry name" value="Winged helix-like DNA-binding domain superfamily/Winged helix DNA-binding domain"/>
    <property type="match status" value="1"/>
</dbReference>
<dbReference type="InterPro" id="IPR036388">
    <property type="entry name" value="WH-like_DNA-bd_sf"/>
</dbReference>
<dbReference type="PANTHER" id="PTHR43214:SF17">
    <property type="entry name" value="TRANSCRIPTIONAL REGULATORY PROTEIN RCSB"/>
    <property type="match status" value="1"/>
</dbReference>
<evidence type="ECO:0000259" key="5">
    <source>
        <dbReference type="PROSITE" id="PS50110"/>
    </source>
</evidence>
<dbReference type="SMART" id="SM00421">
    <property type="entry name" value="HTH_LUXR"/>
    <property type="match status" value="1"/>
</dbReference>
<accession>A0ABM8TUC2</accession>
<dbReference type="PRINTS" id="PR00038">
    <property type="entry name" value="HTHLUXR"/>
</dbReference>
<keyword evidence="7" id="KW-1185">Reference proteome</keyword>
<evidence type="ECO:0000259" key="4">
    <source>
        <dbReference type="PROSITE" id="PS50043"/>
    </source>
</evidence>
<dbReference type="Pfam" id="PF00196">
    <property type="entry name" value="GerE"/>
    <property type="match status" value="1"/>
</dbReference>
<evidence type="ECO:0000313" key="7">
    <source>
        <dbReference type="Proteomes" id="UP000672657"/>
    </source>
</evidence>
<dbReference type="PROSITE" id="PS50110">
    <property type="entry name" value="RESPONSE_REGULATORY"/>
    <property type="match status" value="1"/>
</dbReference>
<dbReference type="CDD" id="cd06170">
    <property type="entry name" value="LuxR_C_like"/>
    <property type="match status" value="1"/>
</dbReference>
<name>A0ABM8TUC2_9BURK</name>
<dbReference type="InterPro" id="IPR011006">
    <property type="entry name" value="CheY-like_superfamily"/>
</dbReference>
<feature type="domain" description="Response regulatory" evidence="5">
    <location>
        <begin position="3"/>
        <end position="122"/>
    </location>
</feature>
<proteinExistence type="predicted"/>
<dbReference type="SUPFAM" id="SSF46894">
    <property type="entry name" value="C-terminal effector domain of the bipartite response regulators"/>
    <property type="match status" value="1"/>
</dbReference>
<protein>
    <submittedName>
        <fullName evidence="6">Transcriptional regulatory protein RcsB</fullName>
    </submittedName>
</protein>
<dbReference type="CDD" id="cd17535">
    <property type="entry name" value="REC_NarL-like"/>
    <property type="match status" value="1"/>
</dbReference>
<dbReference type="InterPro" id="IPR058245">
    <property type="entry name" value="NreC/VraR/RcsB-like_REC"/>
</dbReference>
<evidence type="ECO:0000256" key="2">
    <source>
        <dbReference type="ARBA" id="ARBA00023125"/>
    </source>
</evidence>
<reference evidence="6 7" key="1">
    <citation type="submission" date="2021-03" db="EMBL/GenBank/DDBJ databases">
        <authorList>
            <person name="Peeters C."/>
        </authorList>
    </citation>
    <scope>NUCLEOTIDE SEQUENCE [LARGE SCALE GENOMIC DNA]</scope>
    <source>
        <strain evidence="6 7">LMG 26411</strain>
    </source>
</reference>
<dbReference type="InterPro" id="IPR001789">
    <property type="entry name" value="Sig_transdc_resp-reg_receiver"/>
</dbReference>
<dbReference type="EMBL" id="CAJPVI010000073">
    <property type="protein sequence ID" value="CAG2160160.1"/>
    <property type="molecule type" value="Genomic_DNA"/>
</dbReference>
<evidence type="ECO:0000313" key="6">
    <source>
        <dbReference type="EMBL" id="CAG2160160.1"/>
    </source>
</evidence>
<dbReference type="Pfam" id="PF00072">
    <property type="entry name" value="Response_reg"/>
    <property type="match status" value="1"/>
</dbReference>
<dbReference type="InterPro" id="IPR016032">
    <property type="entry name" value="Sig_transdc_resp-reg_C-effctor"/>
</dbReference>
<gene>
    <name evidence="6" type="primary">rcsB_5</name>
    <name evidence="6" type="ORF">LMG26411_07266</name>
</gene>
<evidence type="ECO:0000256" key="3">
    <source>
        <dbReference type="PROSITE-ProRule" id="PRU00169"/>
    </source>
</evidence>
<keyword evidence="1 3" id="KW-0597">Phosphoprotein</keyword>
<evidence type="ECO:0000256" key="1">
    <source>
        <dbReference type="ARBA" id="ARBA00022553"/>
    </source>
</evidence>
<dbReference type="Proteomes" id="UP000672657">
    <property type="component" value="Unassembled WGS sequence"/>
</dbReference>
<dbReference type="InterPro" id="IPR039420">
    <property type="entry name" value="WalR-like"/>
</dbReference>
<organism evidence="6 7">
    <name type="scientific">Cupriavidus numazuensis</name>
    <dbReference type="NCBI Taxonomy" id="221992"/>
    <lineage>
        <taxon>Bacteria</taxon>
        <taxon>Pseudomonadati</taxon>
        <taxon>Pseudomonadota</taxon>
        <taxon>Betaproteobacteria</taxon>
        <taxon>Burkholderiales</taxon>
        <taxon>Burkholderiaceae</taxon>
        <taxon>Cupriavidus</taxon>
    </lineage>
</organism>
<feature type="domain" description="HTH luxR-type" evidence="4">
    <location>
        <begin position="149"/>
        <end position="214"/>
    </location>
</feature>
<dbReference type="PANTHER" id="PTHR43214">
    <property type="entry name" value="TWO-COMPONENT RESPONSE REGULATOR"/>
    <property type="match status" value="1"/>
</dbReference>
<dbReference type="PROSITE" id="PS50043">
    <property type="entry name" value="HTH_LUXR_2"/>
    <property type="match status" value="1"/>
</dbReference>
<dbReference type="SMART" id="SM00448">
    <property type="entry name" value="REC"/>
    <property type="match status" value="1"/>
</dbReference>
<feature type="modified residue" description="4-aspartylphosphate" evidence="3">
    <location>
        <position position="54"/>
    </location>
</feature>
<dbReference type="InterPro" id="IPR000792">
    <property type="entry name" value="Tscrpt_reg_LuxR_C"/>
</dbReference>
<dbReference type="SUPFAM" id="SSF52172">
    <property type="entry name" value="CheY-like"/>
    <property type="match status" value="1"/>
</dbReference>